<dbReference type="SUPFAM" id="SSF52540">
    <property type="entry name" value="P-loop containing nucleoside triphosphate hydrolases"/>
    <property type="match status" value="1"/>
</dbReference>
<dbReference type="EMBL" id="VCKW01000202">
    <property type="protein sequence ID" value="TMQ91559.1"/>
    <property type="molecule type" value="Genomic_DNA"/>
</dbReference>
<dbReference type="PANTHER" id="PTHR16305">
    <property type="entry name" value="TESTICULAR SOLUBLE ADENYLYL CYCLASE"/>
    <property type="match status" value="1"/>
</dbReference>
<keyword evidence="1" id="KW-0547">Nucleotide-binding</keyword>
<gene>
    <name evidence="5" type="ORF">ETD83_30295</name>
</gene>
<dbReference type="InterPro" id="IPR027417">
    <property type="entry name" value="P-loop_NTPase"/>
</dbReference>
<dbReference type="Proteomes" id="UP000309174">
    <property type="component" value="Unassembled WGS sequence"/>
</dbReference>
<dbReference type="PANTHER" id="PTHR16305:SF35">
    <property type="entry name" value="TRANSCRIPTIONAL ACTIVATOR DOMAIN"/>
    <property type="match status" value="1"/>
</dbReference>
<dbReference type="AlphaFoldDB" id="A0A5C4J500"/>
<dbReference type="InterPro" id="IPR041664">
    <property type="entry name" value="AAA_16"/>
</dbReference>
<dbReference type="GO" id="GO:0005737">
    <property type="term" value="C:cytoplasm"/>
    <property type="evidence" value="ECO:0007669"/>
    <property type="project" value="TreeGrafter"/>
</dbReference>
<dbReference type="SUPFAM" id="SSF48452">
    <property type="entry name" value="TPR-like"/>
    <property type="match status" value="1"/>
</dbReference>
<dbReference type="Pfam" id="PF13191">
    <property type="entry name" value="AAA_16"/>
    <property type="match status" value="1"/>
</dbReference>
<comment type="caution">
    <text evidence="5">The sequence shown here is derived from an EMBL/GenBank/DDBJ whole genome shotgun (WGS) entry which is preliminary data.</text>
</comment>
<keyword evidence="6" id="KW-1185">Reference proteome</keyword>
<evidence type="ECO:0000256" key="3">
    <source>
        <dbReference type="SAM" id="MobiDB-lite"/>
    </source>
</evidence>
<evidence type="ECO:0000256" key="2">
    <source>
        <dbReference type="ARBA" id="ARBA00022840"/>
    </source>
</evidence>
<evidence type="ECO:0000256" key="1">
    <source>
        <dbReference type="ARBA" id="ARBA00022741"/>
    </source>
</evidence>
<feature type="non-terminal residue" evidence="5">
    <location>
        <position position="900"/>
    </location>
</feature>
<dbReference type="InterPro" id="IPR011990">
    <property type="entry name" value="TPR-like_helical_dom_sf"/>
</dbReference>
<keyword evidence="2" id="KW-0067">ATP-binding</keyword>
<feature type="region of interest" description="Disordered" evidence="3">
    <location>
        <begin position="120"/>
        <end position="144"/>
    </location>
</feature>
<protein>
    <submittedName>
        <fullName evidence="5">LuxR family transcriptional regulator</fullName>
    </submittedName>
</protein>
<sequence length="900" mass="95261">MGKPCWESAHPRHPLVGRQDVLRTMSAVLDGTAGGAFHVLTLAGKPGLGKTRLLSELAAAAEARGLPVLAGGASEYEQELPFGAFIDALDDAVKESLPALVSGLGPTAARQLAMVFPAMPDAPAGHPGETSAGEPGDDSAAESDRPAGLVRYRLYSAVRDLIERLAVPDGLVLVLDDLHWADDSSVELLNHLVRRPPRAGVLIAVAFRPDQVGGALAAPLLTAAEHGPSLTVTPLTLDEVAEFLGPDVGRTRCEALHEASGGNPFYLDALVRTASAGEPDELPHDVQTTIQAELNGLSDALSLVAQAAAIVADEFDPALVAVAAGTTEEETLTALDRLAARDVVRPAAGGVRFRFRHPLIRHVVYGSAPPGRRLAAHARVAAHLAGLGVPAAQLAHHVDRSASPGDDAAIGILVEAAREVAPHAPHTAARWFASALRLMPYDAAGRLTLMLEMAEAQAVSGCLEEGRETATEVLRLLPADDYARRSVAARFCSITQRLLGSVHQSHALLVSELAAIPDQRSEAAVRLRIRLVNDTLMKLDHRAALDAIELIPEPRSGWDPSLAFSRLAFRPMVDYVRGSADVALAGVRTADEALAATPDEHLIDCLDALAWLAWTECLMCRYAEAVRRFDRLVTVAQATGRQFIIPVALAGKARSYIGLGRLDDAARTAREATESARLLGSPQQMLVAHTEQCLVDHWTGDVKAALTIGREAIRTPGEVREWWRRQAEYAYGLALVDADRPDEGRELLRAACDPPALSALDPNTLLRCAEPLAALNAADGLRAEAARWADQAEAQAHPALPGTVGLAALTRARSLENADPLAAAAKAREAAAALTEAEMRLDAGRALLTAGTAAARAEDVEPARESLEAAAETLAECGAHLLYRRAVQELRRLGVPAPSG</sequence>
<name>A0A5C4J500_9ACTN</name>
<evidence type="ECO:0000313" key="5">
    <source>
        <dbReference type="EMBL" id="TMQ91559.1"/>
    </source>
</evidence>
<evidence type="ECO:0000259" key="4">
    <source>
        <dbReference type="Pfam" id="PF13191"/>
    </source>
</evidence>
<dbReference type="OrthoDB" id="4500249at2"/>
<dbReference type="GO" id="GO:0005524">
    <property type="term" value="F:ATP binding"/>
    <property type="evidence" value="ECO:0007669"/>
    <property type="project" value="UniProtKB-KW"/>
</dbReference>
<dbReference type="RefSeq" id="WP_138648628.1">
    <property type="nucleotide sequence ID" value="NZ_VCKW01000202.1"/>
</dbReference>
<proteinExistence type="predicted"/>
<reference evidence="5 6" key="1">
    <citation type="submission" date="2019-05" db="EMBL/GenBank/DDBJ databases">
        <title>Draft genome sequence of Actinomadura sp. 14C53.</title>
        <authorList>
            <person name="Saricaoglu S."/>
            <person name="Isik K."/>
        </authorList>
    </citation>
    <scope>NUCLEOTIDE SEQUENCE [LARGE SCALE GENOMIC DNA]</scope>
    <source>
        <strain evidence="5 6">14C53</strain>
    </source>
</reference>
<dbReference type="GO" id="GO:0004016">
    <property type="term" value="F:adenylate cyclase activity"/>
    <property type="evidence" value="ECO:0007669"/>
    <property type="project" value="TreeGrafter"/>
</dbReference>
<accession>A0A5C4J500</accession>
<evidence type="ECO:0000313" key="6">
    <source>
        <dbReference type="Proteomes" id="UP000309174"/>
    </source>
</evidence>
<feature type="domain" description="Orc1-like AAA ATPase" evidence="4">
    <location>
        <begin position="14"/>
        <end position="203"/>
    </location>
</feature>
<organism evidence="5 6">
    <name type="scientific">Actinomadura soli</name>
    <dbReference type="NCBI Taxonomy" id="2508997"/>
    <lineage>
        <taxon>Bacteria</taxon>
        <taxon>Bacillati</taxon>
        <taxon>Actinomycetota</taxon>
        <taxon>Actinomycetes</taxon>
        <taxon>Streptosporangiales</taxon>
        <taxon>Thermomonosporaceae</taxon>
        <taxon>Actinomadura</taxon>
    </lineage>
</organism>